<dbReference type="Proteomes" id="UP000247233">
    <property type="component" value="Unassembled WGS sequence"/>
</dbReference>
<sequence length="453" mass="50709">MARPCKVVIAGGGIAGLALALMLEKHGVDYLLLEAHPELVATVGAGIAMVPNGLRILDQLGCYEDLLCRAQNPVDQIHLRRPDGEPLWAMEEGLERESTERHGYPMVWVDRKTLLEVLFDHIADKSKLLSRRRVATIIHTDDRVNVVTTDGSMYSGDIIVGTDGTHSTVRQEIVRRARELGLGEDYAEEDRKFGAAEVAANYSCIFGMSTAVPGIPSRCIDFVFNENFSYVMGSGPENRVYWFIMMKMAQAVHGSEIPRFTEEDKERAIREHWNDPITPDVRLSDLYRARLRVIYTPIPEFVYKKWHVGRMITIGDACHKVLPITAQGGNQALESAAAVTNGLMMALSQPPSCGPLSLTEVQSMFEQVQKMRSPRAGQIIRTTHIRQQVDAMETAELKHFALNEYARGLPGALFGRWTETYGPAVSLKGLPIPARPRRVLFKDEFQKERLARL</sequence>
<dbReference type="RefSeq" id="XP_025398289.1">
    <property type="nucleotide sequence ID" value="XM_025540376.1"/>
</dbReference>
<evidence type="ECO:0000256" key="3">
    <source>
        <dbReference type="ARBA" id="ARBA00022827"/>
    </source>
</evidence>
<keyword evidence="2" id="KW-0285">Flavoprotein</keyword>
<keyword evidence="3" id="KW-0274">FAD</keyword>
<gene>
    <name evidence="6" type="ORF">BO70DRAFT_317213</name>
</gene>
<name>A0A317VZI3_9EURO</name>
<evidence type="ECO:0000313" key="7">
    <source>
        <dbReference type="Proteomes" id="UP000247233"/>
    </source>
</evidence>
<evidence type="ECO:0000256" key="2">
    <source>
        <dbReference type="ARBA" id="ARBA00022630"/>
    </source>
</evidence>
<accession>A0A317VZI3</accession>
<dbReference type="InterPro" id="IPR002938">
    <property type="entry name" value="FAD-bd"/>
</dbReference>
<dbReference type="GeneID" id="37062613"/>
<dbReference type="GO" id="GO:0004497">
    <property type="term" value="F:monooxygenase activity"/>
    <property type="evidence" value="ECO:0007669"/>
    <property type="project" value="InterPro"/>
</dbReference>
<dbReference type="PANTHER" id="PTHR47356:SF2">
    <property type="entry name" value="FAD-BINDING DOMAIN-CONTAINING PROTEIN-RELATED"/>
    <property type="match status" value="1"/>
</dbReference>
<comment type="caution">
    <text evidence="6">The sequence shown here is derived from an EMBL/GenBank/DDBJ whole genome shotgun (WGS) entry which is preliminary data.</text>
</comment>
<dbReference type="InterPro" id="IPR050562">
    <property type="entry name" value="FAD_mOase_fung"/>
</dbReference>
<dbReference type="InterPro" id="IPR036188">
    <property type="entry name" value="FAD/NAD-bd_sf"/>
</dbReference>
<reference evidence="6 7" key="1">
    <citation type="submission" date="2016-12" db="EMBL/GenBank/DDBJ databases">
        <title>The genomes of Aspergillus section Nigri reveals drivers in fungal speciation.</title>
        <authorList>
            <consortium name="DOE Joint Genome Institute"/>
            <person name="Vesth T.C."/>
            <person name="Nybo J."/>
            <person name="Theobald S."/>
            <person name="Brandl J."/>
            <person name="Frisvad J.C."/>
            <person name="Nielsen K.F."/>
            <person name="Lyhne E.K."/>
            <person name="Kogle M.E."/>
            <person name="Kuo A."/>
            <person name="Riley R."/>
            <person name="Clum A."/>
            <person name="Nolan M."/>
            <person name="Lipzen A."/>
            <person name="Salamov A."/>
            <person name="Henrissat B."/>
            <person name="Wiebenga A."/>
            <person name="De Vries R.P."/>
            <person name="Grigoriev I.V."/>
            <person name="Mortensen U.H."/>
            <person name="Andersen M.R."/>
            <person name="Baker S.E."/>
        </authorList>
    </citation>
    <scope>NUCLEOTIDE SEQUENCE [LARGE SCALE GENOMIC DNA]</scope>
    <source>
        <strain evidence="6 7">CBS 117.55</strain>
    </source>
</reference>
<evidence type="ECO:0000259" key="5">
    <source>
        <dbReference type="Pfam" id="PF01494"/>
    </source>
</evidence>
<dbReference type="OrthoDB" id="10029326at2759"/>
<feature type="domain" description="FAD-binding" evidence="5">
    <location>
        <begin position="5"/>
        <end position="348"/>
    </location>
</feature>
<evidence type="ECO:0000256" key="4">
    <source>
        <dbReference type="ARBA" id="ARBA00023002"/>
    </source>
</evidence>
<keyword evidence="7" id="KW-1185">Reference proteome</keyword>
<comment type="similarity">
    <text evidence="1">Belongs to the paxM FAD-dependent monooxygenase family.</text>
</comment>
<dbReference type="SUPFAM" id="SSF51905">
    <property type="entry name" value="FAD/NAD(P)-binding domain"/>
    <property type="match status" value="1"/>
</dbReference>
<dbReference type="Gene3D" id="3.50.50.60">
    <property type="entry name" value="FAD/NAD(P)-binding domain"/>
    <property type="match status" value="1"/>
</dbReference>
<proteinExistence type="inferred from homology"/>
<dbReference type="GO" id="GO:0071949">
    <property type="term" value="F:FAD binding"/>
    <property type="evidence" value="ECO:0007669"/>
    <property type="project" value="InterPro"/>
</dbReference>
<organism evidence="6 7">
    <name type="scientific">Aspergillus heteromorphus CBS 117.55</name>
    <dbReference type="NCBI Taxonomy" id="1448321"/>
    <lineage>
        <taxon>Eukaryota</taxon>
        <taxon>Fungi</taxon>
        <taxon>Dikarya</taxon>
        <taxon>Ascomycota</taxon>
        <taxon>Pezizomycotina</taxon>
        <taxon>Eurotiomycetes</taxon>
        <taxon>Eurotiomycetidae</taxon>
        <taxon>Eurotiales</taxon>
        <taxon>Aspergillaceae</taxon>
        <taxon>Aspergillus</taxon>
        <taxon>Aspergillus subgen. Circumdati</taxon>
    </lineage>
</organism>
<protein>
    <submittedName>
        <fullName evidence="6">FAD/NAD(P)-binding domain-containing protein</fullName>
    </submittedName>
</protein>
<dbReference type="STRING" id="1448321.A0A317VZI3"/>
<keyword evidence="4" id="KW-0560">Oxidoreductase</keyword>
<dbReference type="PANTHER" id="PTHR47356">
    <property type="entry name" value="FAD-DEPENDENT MONOOXYGENASE ASQG-RELATED"/>
    <property type="match status" value="1"/>
</dbReference>
<dbReference type="Pfam" id="PF01494">
    <property type="entry name" value="FAD_binding_3"/>
    <property type="match status" value="1"/>
</dbReference>
<dbReference type="AlphaFoldDB" id="A0A317VZI3"/>
<dbReference type="PRINTS" id="PR00420">
    <property type="entry name" value="RNGMNOXGNASE"/>
</dbReference>
<evidence type="ECO:0000313" key="6">
    <source>
        <dbReference type="EMBL" id="PWY78348.1"/>
    </source>
</evidence>
<dbReference type="EMBL" id="MSFL01000017">
    <property type="protein sequence ID" value="PWY78348.1"/>
    <property type="molecule type" value="Genomic_DNA"/>
</dbReference>
<evidence type="ECO:0000256" key="1">
    <source>
        <dbReference type="ARBA" id="ARBA00007992"/>
    </source>
</evidence>
<dbReference type="VEuPathDB" id="FungiDB:BO70DRAFT_317213"/>